<comment type="subcellular location">
    <subcellularLocation>
        <location evidence="5">Cytoplasm</location>
    </subcellularLocation>
</comment>
<feature type="domain" description="tRNA/rRNA methyltransferase SpoU type" evidence="7">
    <location>
        <begin position="14"/>
        <end position="164"/>
    </location>
</feature>
<keyword evidence="5" id="KW-0819">tRNA processing</keyword>
<organism evidence="8 9">
    <name type="scientific">Kaistia soli DSM 19436</name>
    <dbReference type="NCBI Taxonomy" id="1122133"/>
    <lineage>
        <taxon>Bacteria</taxon>
        <taxon>Pseudomonadati</taxon>
        <taxon>Pseudomonadota</taxon>
        <taxon>Alphaproteobacteria</taxon>
        <taxon>Hyphomicrobiales</taxon>
        <taxon>Kaistiaceae</taxon>
        <taxon>Kaistia</taxon>
    </lineage>
</organism>
<dbReference type="Gene3D" id="1.10.8.590">
    <property type="match status" value="1"/>
</dbReference>
<evidence type="ECO:0000313" key="8">
    <source>
        <dbReference type="EMBL" id="SHF27428.1"/>
    </source>
</evidence>
<dbReference type="GO" id="GO:0160206">
    <property type="term" value="F:tRNA (cytidine(32)/uridine(32)-2'-O)-methyltransferase activity"/>
    <property type="evidence" value="ECO:0007669"/>
    <property type="project" value="UniProtKB-EC"/>
</dbReference>
<evidence type="ECO:0000256" key="6">
    <source>
        <dbReference type="SAM" id="MobiDB-lite"/>
    </source>
</evidence>
<dbReference type="GO" id="GO:0002128">
    <property type="term" value="P:tRNA nucleoside ribose methylation"/>
    <property type="evidence" value="ECO:0007669"/>
    <property type="project" value="TreeGrafter"/>
</dbReference>
<dbReference type="RefSeq" id="WP_073052540.1">
    <property type="nucleotide sequence ID" value="NZ_FQUP01000001.1"/>
</dbReference>
<keyword evidence="3 8" id="KW-0808">Transferase</keyword>
<proteinExistence type="inferred from homology"/>
<feature type="region of interest" description="Disordered" evidence="6">
    <location>
        <begin position="252"/>
        <end position="275"/>
    </location>
</feature>
<dbReference type="OrthoDB" id="9806346at2"/>
<dbReference type="InterPro" id="IPR004384">
    <property type="entry name" value="RNA_MeTrfase_TrmJ/LasT"/>
</dbReference>
<comment type="function">
    <text evidence="5">Catalyzes the formation of 2'O-methylated cytidine (Cm32) or 2'O-methylated uridine (Um32) at position 32 in tRNA.</text>
</comment>
<dbReference type="Proteomes" id="UP000184485">
    <property type="component" value="Unassembled WGS sequence"/>
</dbReference>
<keyword evidence="5" id="KW-0963">Cytoplasm</keyword>
<dbReference type="Gene3D" id="3.40.1280.10">
    <property type="match status" value="1"/>
</dbReference>
<dbReference type="GO" id="GO:0106339">
    <property type="term" value="F:tRNA (cytidine(32)-2'-O)-methyltransferase activity"/>
    <property type="evidence" value="ECO:0007669"/>
    <property type="project" value="RHEA"/>
</dbReference>
<protein>
    <recommendedName>
        <fullName evidence="5">tRNA (cytidine/uridine-2'-O-)-methyltransferase TrmJ</fullName>
        <ecNumber evidence="5">2.1.1.200</ecNumber>
    </recommendedName>
    <alternativeName>
        <fullName evidence="5">tRNA (cytidine(32)/uridine(32)-2'-O)-methyltransferase</fullName>
    </alternativeName>
    <alternativeName>
        <fullName evidence="5">tRNA Cm32/Um32 methyltransferase</fullName>
    </alternativeName>
</protein>
<evidence type="ECO:0000256" key="4">
    <source>
        <dbReference type="ARBA" id="ARBA00022691"/>
    </source>
</evidence>
<reference evidence="8 9" key="1">
    <citation type="submission" date="2016-11" db="EMBL/GenBank/DDBJ databases">
        <authorList>
            <person name="Jaros S."/>
            <person name="Januszkiewicz K."/>
            <person name="Wedrychowicz H."/>
        </authorList>
    </citation>
    <scope>NUCLEOTIDE SEQUENCE [LARGE SCALE GENOMIC DNA]</scope>
    <source>
        <strain evidence="8 9">DSM 19436</strain>
    </source>
</reference>
<dbReference type="InterPro" id="IPR001537">
    <property type="entry name" value="SpoU_MeTrfase"/>
</dbReference>
<dbReference type="NCBIfam" id="TIGR00050">
    <property type="entry name" value="rRNA_methyl_1"/>
    <property type="match status" value="1"/>
</dbReference>
<comment type="catalytic activity">
    <reaction evidence="5">
        <text>uridine(32) in tRNA + S-adenosyl-L-methionine = 2'-O-methyluridine(32) in tRNA + S-adenosyl-L-homocysteine + H(+)</text>
        <dbReference type="Rhea" id="RHEA:42936"/>
        <dbReference type="Rhea" id="RHEA-COMP:10107"/>
        <dbReference type="Rhea" id="RHEA-COMP:10290"/>
        <dbReference type="ChEBI" id="CHEBI:15378"/>
        <dbReference type="ChEBI" id="CHEBI:57856"/>
        <dbReference type="ChEBI" id="CHEBI:59789"/>
        <dbReference type="ChEBI" id="CHEBI:65315"/>
        <dbReference type="ChEBI" id="CHEBI:74478"/>
        <dbReference type="EC" id="2.1.1.200"/>
    </reaction>
</comment>
<evidence type="ECO:0000256" key="1">
    <source>
        <dbReference type="ARBA" id="ARBA00007228"/>
    </source>
</evidence>
<dbReference type="GO" id="GO:0005829">
    <property type="term" value="C:cytosol"/>
    <property type="evidence" value="ECO:0007669"/>
    <property type="project" value="TreeGrafter"/>
</dbReference>
<sequence>MTNPQDRLLADGPAVILVEPQLGENIGTAARAMANFGLRDLRIVKPRDGWPNESARRAASRADHVFDRIRVFESVEAAIADIGYLIATTARSREIVKTVRGPASAATILRGHAVAGTPIGILFGRERIGLTNEEISLADEIVTLPVDPEFASLNIAQAVLILGYEWRRSGLASEEEGLRFQTPNPSRPATKEELVGLFEHLEGALEAVTFFRPAEKKPVVVQTLRAMLAKASFTEQDIRTLRGVIAALENRPTRPRRRADGSLTTSRADLGEGEA</sequence>
<comment type="subunit">
    <text evidence="5">Homodimer.</text>
</comment>
<accession>A0A1M5AAW7</accession>
<comment type="similarity">
    <text evidence="1">Belongs to the class IV-like SAM-binding methyltransferase superfamily. RNA methyltransferase TrmH family.</text>
</comment>
<dbReference type="CDD" id="cd18093">
    <property type="entry name" value="SpoU-like_TrmJ"/>
    <property type="match status" value="1"/>
</dbReference>
<dbReference type="GO" id="GO:0003723">
    <property type="term" value="F:RNA binding"/>
    <property type="evidence" value="ECO:0007669"/>
    <property type="project" value="InterPro"/>
</dbReference>
<name>A0A1M5AAW7_9HYPH</name>
<comment type="catalytic activity">
    <reaction evidence="5">
        <text>cytidine(32) in tRNA + S-adenosyl-L-methionine = 2'-O-methylcytidine(32) in tRNA + S-adenosyl-L-homocysteine + H(+)</text>
        <dbReference type="Rhea" id="RHEA:42932"/>
        <dbReference type="Rhea" id="RHEA-COMP:10288"/>
        <dbReference type="Rhea" id="RHEA-COMP:10289"/>
        <dbReference type="ChEBI" id="CHEBI:15378"/>
        <dbReference type="ChEBI" id="CHEBI:57856"/>
        <dbReference type="ChEBI" id="CHEBI:59789"/>
        <dbReference type="ChEBI" id="CHEBI:74495"/>
        <dbReference type="ChEBI" id="CHEBI:82748"/>
        <dbReference type="EC" id="2.1.1.200"/>
    </reaction>
</comment>
<dbReference type="PANTHER" id="PTHR42786">
    <property type="entry name" value="TRNA/RRNA METHYLTRANSFERASE"/>
    <property type="match status" value="1"/>
</dbReference>
<dbReference type="STRING" id="1122133.SAMN02745157_2072"/>
<dbReference type="EMBL" id="FQUP01000001">
    <property type="protein sequence ID" value="SHF27428.1"/>
    <property type="molecule type" value="Genomic_DNA"/>
</dbReference>
<dbReference type="Pfam" id="PF00588">
    <property type="entry name" value="SpoU_methylase"/>
    <property type="match status" value="1"/>
</dbReference>
<keyword evidence="2 5" id="KW-0489">Methyltransferase</keyword>
<dbReference type="InterPro" id="IPR029028">
    <property type="entry name" value="Alpha/beta_knot_MTases"/>
</dbReference>
<dbReference type="InterPro" id="IPR029026">
    <property type="entry name" value="tRNA_m1G_MTases_N"/>
</dbReference>
<evidence type="ECO:0000259" key="7">
    <source>
        <dbReference type="Pfam" id="PF00588"/>
    </source>
</evidence>
<gene>
    <name evidence="5" type="primary">trmJ</name>
    <name evidence="8" type="ORF">SAMN02745157_2072</name>
</gene>
<evidence type="ECO:0000256" key="5">
    <source>
        <dbReference type="RuleBase" id="RU362024"/>
    </source>
</evidence>
<dbReference type="SUPFAM" id="SSF75217">
    <property type="entry name" value="alpha/beta knot"/>
    <property type="match status" value="1"/>
</dbReference>
<dbReference type="AlphaFoldDB" id="A0A1M5AAW7"/>
<dbReference type="PANTHER" id="PTHR42786:SF7">
    <property type="entry name" value="TRNA_RRNA METHYLTRANSFERASE SPOU TYPE DOMAIN-CONTAINING PROTEIN"/>
    <property type="match status" value="1"/>
</dbReference>
<evidence type="ECO:0000256" key="3">
    <source>
        <dbReference type="ARBA" id="ARBA00022679"/>
    </source>
</evidence>
<evidence type="ECO:0000256" key="2">
    <source>
        <dbReference type="ARBA" id="ARBA00022603"/>
    </source>
</evidence>
<keyword evidence="4 5" id="KW-0949">S-adenosyl-L-methionine</keyword>
<keyword evidence="9" id="KW-1185">Reference proteome</keyword>
<dbReference type="PIRSF" id="PIRSF004808">
    <property type="entry name" value="LasT"/>
    <property type="match status" value="1"/>
</dbReference>
<dbReference type="EC" id="2.1.1.200" evidence="5"/>
<evidence type="ECO:0000313" key="9">
    <source>
        <dbReference type="Proteomes" id="UP000184485"/>
    </source>
</evidence>